<dbReference type="EMBL" id="SKCS01001212">
    <property type="protein sequence ID" value="TNN04664.1"/>
    <property type="molecule type" value="Genomic_DNA"/>
</dbReference>
<gene>
    <name evidence="1" type="ORF">EWB00_000671</name>
</gene>
<sequence>MQAFTREPEQSGSPEKVLVCGKLQYDRPVITQALLSVSVCAWEDPGNLLLRILITRPQVAITTPLGDGT</sequence>
<protein>
    <submittedName>
        <fullName evidence="1">Uncharacterized protein</fullName>
    </submittedName>
</protein>
<comment type="caution">
    <text evidence="1">The sequence shown here is derived from an EMBL/GenBank/DDBJ whole genome shotgun (WGS) entry which is preliminary data.</text>
</comment>
<organism evidence="1 2">
    <name type="scientific">Schistosoma japonicum</name>
    <name type="common">Blood fluke</name>
    <dbReference type="NCBI Taxonomy" id="6182"/>
    <lineage>
        <taxon>Eukaryota</taxon>
        <taxon>Metazoa</taxon>
        <taxon>Spiralia</taxon>
        <taxon>Lophotrochozoa</taxon>
        <taxon>Platyhelminthes</taxon>
        <taxon>Trematoda</taxon>
        <taxon>Digenea</taxon>
        <taxon>Strigeidida</taxon>
        <taxon>Schistosomatoidea</taxon>
        <taxon>Schistosomatidae</taxon>
        <taxon>Schistosoma</taxon>
    </lineage>
</organism>
<dbReference type="Proteomes" id="UP000311919">
    <property type="component" value="Unassembled WGS sequence"/>
</dbReference>
<evidence type="ECO:0000313" key="2">
    <source>
        <dbReference type="Proteomes" id="UP000311919"/>
    </source>
</evidence>
<keyword evidence="2" id="KW-1185">Reference proteome</keyword>
<dbReference type="AlphaFoldDB" id="A0A4Z2CKW9"/>
<reference evidence="1 2" key="1">
    <citation type="submission" date="2019-03" db="EMBL/GenBank/DDBJ databases">
        <title>An improved genome assembly of the fluke Schistosoma japonicum.</title>
        <authorList>
            <person name="Hu W."/>
            <person name="Luo F."/>
            <person name="Yin M."/>
            <person name="Mo X."/>
            <person name="Sun C."/>
            <person name="Wu Q."/>
            <person name="Zhu B."/>
            <person name="Xiang M."/>
            <person name="Wang J."/>
            <person name="Wang Y."/>
            <person name="Zhang T."/>
            <person name="Xu B."/>
            <person name="Zheng H."/>
            <person name="Feng Z."/>
        </authorList>
    </citation>
    <scope>NUCLEOTIDE SEQUENCE [LARGE SCALE GENOMIC DNA]</scope>
    <source>
        <strain evidence="1">HuSjv2</strain>
        <tissue evidence="1">Worms</tissue>
    </source>
</reference>
<proteinExistence type="predicted"/>
<accession>A0A4Z2CKW9</accession>
<name>A0A4Z2CKW9_SCHJA</name>
<evidence type="ECO:0000313" key="1">
    <source>
        <dbReference type="EMBL" id="TNN04664.1"/>
    </source>
</evidence>